<name>A0A1R1EZ18_9BACL</name>
<dbReference type="EMBL" id="MRTP01000001">
    <property type="protein sequence ID" value="OMF57057.1"/>
    <property type="molecule type" value="Genomic_DNA"/>
</dbReference>
<dbReference type="AlphaFoldDB" id="A0A1R1EZ18"/>
<dbReference type="Pfam" id="PF00440">
    <property type="entry name" value="TetR_N"/>
    <property type="match status" value="1"/>
</dbReference>
<evidence type="ECO:0000259" key="3">
    <source>
        <dbReference type="PROSITE" id="PS50977"/>
    </source>
</evidence>
<sequence length="182" mass="20789">MNKRVTYTQHYLSEALISLMAEKDYASITIRNIVEKAGVNRSTFYLHYYDKDDLLNQTASGILTALRSAMRNPSYTHESARKDYEESGKPISSAVALFEHIRQHAAFYTIMMNVKDFPVQLDQVIKSELLAFTTDALQASFSSGGMMGLIYYWLNHQMQETAVEMALWLTRAALYPLNRPEA</sequence>
<dbReference type="PRINTS" id="PR00455">
    <property type="entry name" value="HTHTETR"/>
</dbReference>
<gene>
    <name evidence="4" type="ORF">BK138_00010</name>
</gene>
<dbReference type="Pfam" id="PF14278">
    <property type="entry name" value="TetR_C_8"/>
    <property type="match status" value="1"/>
</dbReference>
<keyword evidence="5" id="KW-1185">Reference proteome</keyword>
<reference evidence="4 5" key="1">
    <citation type="submission" date="2016-11" db="EMBL/GenBank/DDBJ databases">
        <title>Paenibacillus species isolates.</title>
        <authorList>
            <person name="Beno S.M."/>
        </authorList>
    </citation>
    <scope>NUCLEOTIDE SEQUENCE [LARGE SCALE GENOMIC DNA]</scope>
    <source>
        <strain evidence="4 5">FSL R5-0378</strain>
    </source>
</reference>
<evidence type="ECO:0000313" key="5">
    <source>
        <dbReference type="Proteomes" id="UP000187172"/>
    </source>
</evidence>
<dbReference type="PANTHER" id="PTHR43479:SF7">
    <property type="entry name" value="TETR-FAMILY TRANSCRIPTIONAL REGULATOR"/>
    <property type="match status" value="1"/>
</dbReference>
<dbReference type="InterPro" id="IPR039532">
    <property type="entry name" value="TetR_C_Firmicutes"/>
</dbReference>
<dbReference type="Gene3D" id="1.10.357.10">
    <property type="entry name" value="Tetracycline Repressor, domain 2"/>
    <property type="match status" value="1"/>
</dbReference>
<dbReference type="SUPFAM" id="SSF46689">
    <property type="entry name" value="Homeodomain-like"/>
    <property type="match status" value="1"/>
</dbReference>
<feature type="domain" description="HTH tetR-type" evidence="3">
    <location>
        <begin position="6"/>
        <end position="66"/>
    </location>
</feature>
<keyword evidence="1 2" id="KW-0238">DNA-binding</keyword>
<protein>
    <recommendedName>
        <fullName evidence="3">HTH tetR-type domain-containing protein</fullName>
    </recommendedName>
</protein>
<comment type="caution">
    <text evidence="4">The sequence shown here is derived from an EMBL/GenBank/DDBJ whole genome shotgun (WGS) entry which is preliminary data.</text>
</comment>
<proteinExistence type="predicted"/>
<dbReference type="InterPro" id="IPR009057">
    <property type="entry name" value="Homeodomain-like_sf"/>
</dbReference>
<evidence type="ECO:0000256" key="2">
    <source>
        <dbReference type="PROSITE-ProRule" id="PRU00335"/>
    </source>
</evidence>
<dbReference type="Proteomes" id="UP000187172">
    <property type="component" value="Unassembled WGS sequence"/>
</dbReference>
<feature type="DNA-binding region" description="H-T-H motif" evidence="2">
    <location>
        <begin position="29"/>
        <end position="48"/>
    </location>
</feature>
<organism evidence="4 5">
    <name type="scientific">Paenibacillus rhizosphaerae</name>
    <dbReference type="NCBI Taxonomy" id="297318"/>
    <lineage>
        <taxon>Bacteria</taxon>
        <taxon>Bacillati</taxon>
        <taxon>Bacillota</taxon>
        <taxon>Bacilli</taxon>
        <taxon>Bacillales</taxon>
        <taxon>Paenibacillaceae</taxon>
        <taxon>Paenibacillus</taxon>
    </lineage>
</organism>
<dbReference type="PANTHER" id="PTHR43479">
    <property type="entry name" value="ACREF/ENVCD OPERON REPRESSOR-RELATED"/>
    <property type="match status" value="1"/>
</dbReference>
<dbReference type="GO" id="GO:0003677">
    <property type="term" value="F:DNA binding"/>
    <property type="evidence" value="ECO:0007669"/>
    <property type="project" value="UniProtKB-UniRule"/>
</dbReference>
<accession>A0A1R1EZ18</accession>
<evidence type="ECO:0000256" key="1">
    <source>
        <dbReference type="ARBA" id="ARBA00023125"/>
    </source>
</evidence>
<dbReference type="STRING" id="297318.BK138_00010"/>
<dbReference type="RefSeq" id="WP_076164366.1">
    <property type="nucleotide sequence ID" value="NZ_MRTP01000001.1"/>
</dbReference>
<dbReference type="InterPro" id="IPR001647">
    <property type="entry name" value="HTH_TetR"/>
</dbReference>
<evidence type="ECO:0000313" key="4">
    <source>
        <dbReference type="EMBL" id="OMF57057.1"/>
    </source>
</evidence>
<dbReference type="InterPro" id="IPR050624">
    <property type="entry name" value="HTH-type_Tx_Regulator"/>
</dbReference>
<dbReference type="PROSITE" id="PS50977">
    <property type="entry name" value="HTH_TETR_2"/>
    <property type="match status" value="1"/>
</dbReference>